<feature type="domain" description="HTH marR-type" evidence="4">
    <location>
        <begin position="1"/>
        <end position="138"/>
    </location>
</feature>
<dbReference type="Proteomes" id="UP000253410">
    <property type="component" value="Unassembled WGS sequence"/>
</dbReference>
<name>A0A365Y2Y7_9BACT</name>
<evidence type="ECO:0000313" key="6">
    <source>
        <dbReference type="Proteomes" id="UP000253410"/>
    </source>
</evidence>
<dbReference type="InterPro" id="IPR036390">
    <property type="entry name" value="WH_DNA-bd_sf"/>
</dbReference>
<evidence type="ECO:0000256" key="3">
    <source>
        <dbReference type="ARBA" id="ARBA00023163"/>
    </source>
</evidence>
<protein>
    <recommendedName>
        <fullName evidence="4">HTH marR-type domain-containing protein</fullName>
    </recommendedName>
</protein>
<dbReference type="AlphaFoldDB" id="A0A365Y2Y7"/>
<dbReference type="PANTHER" id="PTHR42756">
    <property type="entry name" value="TRANSCRIPTIONAL REGULATOR, MARR"/>
    <property type="match status" value="1"/>
</dbReference>
<proteinExistence type="predicted"/>
<dbReference type="SUPFAM" id="SSF46785">
    <property type="entry name" value="Winged helix' DNA-binding domain"/>
    <property type="match status" value="1"/>
</dbReference>
<keyword evidence="1" id="KW-0805">Transcription regulation</keyword>
<dbReference type="OrthoDB" id="996843at2"/>
<evidence type="ECO:0000256" key="1">
    <source>
        <dbReference type="ARBA" id="ARBA00023015"/>
    </source>
</evidence>
<dbReference type="SMART" id="SM00347">
    <property type="entry name" value="HTH_MARR"/>
    <property type="match status" value="1"/>
</dbReference>
<dbReference type="PROSITE" id="PS50995">
    <property type="entry name" value="HTH_MARR_2"/>
    <property type="match status" value="1"/>
</dbReference>
<accession>A0A365Y2Y7</accession>
<dbReference type="RefSeq" id="WP_113614922.1">
    <property type="nucleotide sequence ID" value="NZ_QFFJ01000001.1"/>
</dbReference>
<dbReference type="PANTHER" id="PTHR42756:SF1">
    <property type="entry name" value="TRANSCRIPTIONAL REPRESSOR OF EMRAB OPERON"/>
    <property type="match status" value="1"/>
</dbReference>
<reference evidence="5 6" key="1">
    <citation type="submission" date="2018-05" db="EMBL/GenBank/DDBJ databases">
        <title>Chitinophaga sp. K3CV102501T nov., isolated from isolated from a monsoon evergreen broad-leaved forest soil.</title>
        <authorList>
            <person name="Lv Y."/>
        </authorList>
    </citation>
    <scope>NUCLEOTIDE SEQUENCE [LARGE SCALE GENOMIC DNA]</scope>
    <source>
        <strain evidence="5 6">GDMCC 1.1325</strain>
    </source>
</reference>
<comment type="caution">
    <text evidence="5">The sequence shown here is derived from an EMBL/GenBank/DDBJ whole genome shotgun (WGS) entry which is preliminary data.</text>
</comment>
<keyword evidence="2" id="KW-0238">DNA-binding</keyword>
<dbReference type="Pfam" id="PF01047">
    <property type="entry name" value="MarR"/>
    <property type="match status" value="1"/>
</dbReference>
<sequence>MNSVPRISLLVSQALGLYRLRINGLLAQHNIDLTSEMVMVLRIIWQREGRKQQELADLLYKDKASITKIIHNLESRKLVARVSDDEDARNKKIVLTPKGLALKKQVLPVLDPFLDSITADFSEKELQTTCLVLESIIQKLK</sequence>
<evidence type="ECO:0000313" key="5">
    <source>
        <dbReference type="EMBL" id="RBL92324.1"/>
    </source>
</evidence>
<dbReference type="GO" id="GO:0003700">
    <property type="term" value="F:DNA-binding transcription factor activity"/>
    <property type="evidence" value="ECO:0007669"/>
    <property type="project" value="InterPro"/>
</dbReference>
<dbReference type="InterPro" id="IPR036388">
    <property type="entry name" value="WH-like_DNA-bd_sf"/>
</dbReference>
<dbReference type="GO" id="GO:0003677">
    <property type="term" value="F:DNA binding"/>
    <property type="evidence" value="ECO:0007669"/>
    <property type="project" value="UniProtKB-KW"/>
</dbReference>
<keyword evidence="3" id="KW-0804">Transcription</keyword>
<dbReference type="InterPro" id="IPR000835">
    <property type="entry name" value="HTH_MarR-typ"/>
</dbReference>
<gene>
    <name evidence="5" type="ORF">DF182_06970</name>
</gene>
<organism evidence="5 6">
    <name type="scientific">Chitinophaga flava</name>
    <dbReference type="NCBI Taxonomy" id="2259036"/>
    <lineage>
        <taxon>Bacteria</taxon>
        <taxon>Pseudomonadati</taxon>
        <taxon>Bacteroidota</taxon>
        <taxon>Chitinophagia</taxon>
        <taxon>Chitinophagales</taxon>
        <taxon>Chitinophagaceae</taxon>
        <taxon>Chitinophaga</taxon>
    </lineage>
</organism>
<evidence type="ECO:0000256" key="2">
    <source>
        <dbReference type="ARBA" id="ARBA00023125"/>
    </source>
</evidence>
<evidence type="ECO:0000259" key="4">
    <source>
        <dbReference type="PROSITE" id="PS50995"/>
    </source>
</evidence>
<dbReference type="PRINTS" id="PR00598">
    <property type="entry name" value="HTHMARR"/>
</dbReference>
<dbReference type="Gene3D" id="1.10.10.10">
    <property type="entry name" value="Winged helix-like DNA-binding domain superfamily/Winged helix DNA-binding domain"/>
    <property type="match status" value="1"/>
</dbReference>
<dbReference type="EMBL" id="QFFJ01000001">
    <property type="protein sequence ID" value="RBL92324.1"/>
    <property type="molecule type" value="Genomic_DNA"/>
</dbReference>
<keyword evidence="6" id="KW-1185">Reference proteome</keyword>